<keyword evidence="1" id="KW-0812">Transmembrane</keyword>
<proteinExistence type="predicted"/>
<organism evidence="2">
    <name type="scientific">Arundo donax</name>
    <name type="common">Giant reed</name>
    <name type="synonym">Donax arundinaceus</name>
    <dbReference type="NCBI Taxonomy" id="35708"/>
    <lineage>
        <taxon>Eukaryota</taxon>
        <taxon>Viridiplantae</taxon>
        <taxon>Streptophyta</taxon>
        <taxon>Embryophyta</taxon>
        <taxon>Tracheophyta</taxon>
        <taxon>Spermatophyta</taxon>
        <taxon>Magnoliopsida</taxon>
        <taxon>Liliopsida</taxon>
        <taxon>Poales</taxon>
        <taxon>Poaceae</taxon>
        <taxon>PACMAD clade</taxon>
        <taxon>Arundinoideae</taxon>
        <taxon>Arundineae</taxon>
        <taxon>Arundo</taxon>
    </lineage>
</organism>
<protein>
    <submittedName>
        <fullName evidence="2">Uncharacterized protein</fullName>
    </submittedName>
</protein>
<evidence type="ECO:0000313" key="2">
    <source>
        <dbReference type="EMBL" id="JAD70127.1"/>
    </source>
</evidence>
<dbReference type="EMBL" id="GBRH01227768">
    <property type="protein sequence ID" value="JAD70127.1"/>
    <property type="molecule type" value="Transcribed_RNA"/>
</dbReference>
<reference evidence="2" key="1">
    <citation type="submission" date="2014-09" db="EMBL/GenBank/DDBJ databases">
        <authorList>
            <person name="Magalhaes I.L.F."/>
            <person name="Oliveira U."/>
            <person name="Santos F.R."/>
            <person name="Vidigal T.H.D.A."/>
            <person name="Brescovit A.D."/>
            <person name="Santos A.J."/>
        </authorList>
    </citation>
    <scope>NUCLEOTIDE SEQUENCE</scope>
    <source>
        <tissue evidence="2">Shoot tissue taken approximately 20 cm above the soil surface</tissue>
    </source>
</reference>
<accession>A0A0A9CF73</accession>
<feature type="transmembrane region" description="Helical" evidence="1">
    <location>
        <begin position="18"/>
        <end position="36"/>
    </location>
</feature>
<sequence length="59" mass="6643">MASTAGISQFSYFDNLDALSLFKIIIIWMSFVVTCVSNDFKWCDLDCVLLALVSLMTIQ</sequence>
<keyword evidence="1" id="KW-1133">Transmembrane helix</keyword>
<reference evidence="2" key="2">
    <citation type="journal article" date="2015" name="Data Brief">
        <title>Shoot transcriptome of the giant reed, Arundo donax.</title>
        <authorList>
            <person name="Barrero R.A."/>
            <person name="Guerrero F.D."/>
            <person name="Moolhuijzen P."/>
            <person name="Goolsby J.A."/>
            <person name="Tidwell J."/>
            <person name="Bellgard S.E."/>
            <person name="Bellgard M.I."/>
        </authorList>
    </citation>
    <scope>NUCLEOTIDE SEQUENCE</scope>
    <source>
        <tissue evidence="2">Shoot tissue taken approximately 20 cm above the soil surface</tissue>
    </source>
</reference>
<dbReference type="AlphaFoldDB" id="A0A0A9CF73"/>
<name>A0A0A9CF73_ARUDO</name>
<keyword evidence="1" id="KW-0472">Membrane</keyword>
<evidence type="ECO:0000256" key="1">
    <source>
        <dbReference type="SAM" id="Phobius"/>
    </source>
</evidence>